<keyword evidence="2" id="KW-1185">Reference proteome</keyword>
<organism evidence="1 2">
    <name type="scientific">Funneliformis geosporum</name>
    <dbReference type="NCBI Taxonomy" id="1117311"/>
    <lineage>
        <taxon>Eukaryota</taxon>
        <taxon>Fungi</taxon>
        <taxon>Fungi incertae sedis</taxon>
        <taxon>Mucoromycota</taxon>
        <taxon>Glomeromycotina</taxon>
        <taxon>Glomeromycetes</taxon>
        <taxon>Glomerales</taxon>
        <taxon>Glomeraceae</taxon>
        <taxon>Funneliformis</taxon>
    </lineage>
</organism>
<dbReference type="Proteomes" id="UP001153678">
    <property type="component" value="Unassembled WGS sequence"/>
</dbReference>
<evidence type="ECO:0000313" key="2">
    <source>
        <dbReference type="Proteomes" id="UP001153678"/>
    </source>
</evidence>
<feature type="non-terminal residue" evidence="1">
    <location>
        <position position="1"/>
    </location>
</feature>
<dbReference type="AlphaFoldDB" id="A0A9W4SUR9"/>
<gene>
    <name evidence="1" type="ORF">FWILDA_LOCUS11350</name>
</gene>
<protein>
    <submittedName>
        <fullName evidence="1">19428_t:CDS:1</fullName>
    </submittedName>
</protein>
<comment type="caution">
    <text evidence="1">The sequence shown here is derived from an EMBL/GenBank/DDBJ whole genome shotgun (WGS) entry which is preliminary data.</text>
</comment>
<dbReference type="EMBL" id="CAMKVN010003184">
    <property type="protein sequence ID" value="CAI2183978.1"/>
    <property type="molecule type" value="Genomic_DNA"/>
</dbReference>
<evidence type="ECO:0000313" key="1">
    <source>
        <dbReference type="EMBL" id="CAI2183978.1"/>
    </source>
</evidence>
<reference evidence="1" key="1">
    <citation type="submission" date="2022-08" db="EMBL/GenBank/DDBJ databases">
        <authorList>
            <person name="Kallberg Y."/>
            <person name="Tangrot J."/>
            <person name="Rosling A."/>
        </authorList>
    </citation>
    <scope>NUCLEOTIDE SEQUENCE</scope>
    <source>
        <strain evidence="1">Wild A</strain>
    </source>
</reference>
<proteinExistence type="predicted"/>
<sequence length="46" mass="5374">FDKKPIYKSPANKYQNFTNTYVYNIMIKTGNGTPNRADTYHEATQE</sequence>
<accession>A0A9W4SUR9</accession>
<name>A0A9W4SUR9_9GLOM</name>